<evidence type="ECO:0000256" key="2">
    <source>
        <dbReference type="ARBA" id="ARBA00022692"/>
    </source>
</evidence>
<keyword evidence="3 5" id="KW-1133">Transmembrane helix</keyword>
<evidence type="ECO:0000313" key="8">
    <source>
        <dbReference type="Proteomes" id="UP000050794"/>
    </source>
</evidence>
<dbReference type="Pfam" id="PF00083">
    <property type="entry name" value="Sugar_tr"/>
    <property type="match status" value="1"/>
</dbReference>
<protein>
    <submittedName>
        <fullName evidence="9">MFS domain-containing protein</fullName>
    </submittedName>
</protein>
<feature type="transmembrane region" description="Helical" evidence="5">
    <location>
        <begin position="371"/>
        <end position="391"/>
    </location>
</feature>
<reference evidence="9" key="1">
    <citation type="submission" date="2016-06" db="UniProtKB">
        <authorList>
            <consortium name="WormBaseParasite"/>
        </authorList>
    </citation>
    <scope>IDENTIFICATION</scope>
</reference>
<feature type="transmembrane region" description="Helical" evidence="5">
    <location>
        <begin position="311"/>
        <end position="335"/>
    </location>
</feature>
<feature type="transmembrane region" description="Helical" evidence="5">
    <location>
        <begin position="246"/>
        <end position="266"/>
    </location>
</feature>
<dbReference type="InterPro" id="IPR036259">
    <property type="entry name" value="MFS_trans_sf"/>
</dbReference>
<accession>A0A183TVF3</accession>
<feature type="transmembrane region" description="Helical" evidence="5">
    <location>
        <begin position="347"/>
        <end position="364"/>
    </location>
</feature>
<dbReference type="InterPro" id="IPR005828">
    <property type="entry name" value="MFS_sugar_transport-like"/>
</dbReference>
<dbReference type="InterPro" id="IPR020846">
    <property type="entry name" value="MFS_dom"/>
</dbReference>
<dbReference type="PROSITE" id="PS50850">
    <property type="entry name" value="MFS"/>
    <property type="match status" value="1"/>
</dbReference>
<dbReference type="AlphaFoldDB" id="A0A183TVF3"/>
<sequence length="399" mass="44169">MIQGYRQPRHLIKQTIDSILPVYDCSAPVVDMIHNTATPTILGCGNVTFSGNLSNNDICIFLRSMNATCEPVVAEQFKSINAEFGYLCDDARYVKHSISIELAGAMIGALTFGQISDRFGRRMTLLFALSGLSLFGALSSFSGGLIEFVIIRFVTGIFNGASMSVLNVFTFENLPQRYRLWLNTLLTWSPNFVLFALLAYYSEDWRTLARATSGITLPAIVLLLVVTSIVHYGLLFNMEKLSGSLYWNLVYTGIIRYTFNIVAGALDRTFSCVGRRFIHLGSHVFVSGTIGAVVFINLFDGSHSMDTVIRILVLCGVSMTSQLYIVNVLCAAELFPTAIRNVADSQLAIWNRTGTVIAPQIFFLVSREKHFFSCCFSLLLVMNAASLIANFKFAQFVSV</sequence>
<feature type="domain" description="Major facilitator superfamily (MFS) profile" evidence="6">
    <location>
        <begin position="43"/>
        <end position="399"/>
    </location>
</feature>
<evidence type="ECO:0000259" key="6">
    <source>
        <dbReference type="PROSITE" id="PS50850"/>
    </source>
</evidence>
<name>A0A183TVF3_TOXCA</name>
<evidence type="ECO:0000256" key="5">
    <source>
        <dbReference type="SAM" id="Phobius"/>
    </source>
</evidence>
<feature type="transmembrane region" description="Helical" evidence="5">
    <location>
        <begin position="124"/>
        <end position="143"/>
    </location>
</feature>
<evidence type="ECO:0000256" key="3">
    <source>
        <dbReference type="ARBA" id="ARBA00022989"/>
    </source>
</evidence>
<keyword evidence="4 5" id="KW-0472">Membrane</keyword>
<dbReference type="Proteomes" id="UP000050794">
    <property type="component" value="Unassembled WGS sequence"/>
</dbReference>
<dbReference type="InterPro" id="IPR005829">
    <property type="entry name" value="Sugar_transporter_CS"/>
</dbReference>
<feature type="transmembrane region" description="Helical" evidence="5">
    <location>
        <begin position="278"/>
        <end position="299"/>
    </location>
</feature>
<organism evidence="8 9">
    <name type="scientific">Toxocara canis</name>
    <name type="common">Canine roundworm</name>
    <dbReference type="NCBI Taxonomy" id="6265"/>
    <lineage>
        <taxon>Eukaryota</taxon>
        <taxon>Metazoa</taxon>
        <taxon>Ecdysozoa</taxon>
        <taxon>Nematoda</taxon>
        <taxon>Chromadorea</taxon>
        <taxon>Rhabditida</taxon>
        <taxon>Spirurina</taxon>
        <taxon>Ascaridomorpha</taxon>
        <taxon>Ascaridoidea</taxon>
        <taxon>Toxocaridae</taxon>
        <taxon>Toxocara</taxon>
    </lineage>
</organism>
<dbReference type="GO" id="GO:0022857">
    <property type="term" value="F:transmembrane transporter activity"/>
    <property type="evidence" value="ECO:0007669"/>
    <property type="project" value="InterPro"/>
</dbReference>
<gene>
    <name evidence="7" type="ORF">TCNE_LOCUS223</name>
</gene>
<keyword evidence="2 5" id="KW-0812">Transmembrane</keyword>
<dbReference type="WBParaSite" id="TCNE_0000022201-mRNA-1">
    <property type="protein sequence ID" value="TCNE_0000022201-mRNA-1"/>
    <property type="gene ID" value="TCNE_0000022201"/>
</dbReference>
<proteinExistence type="predicted"/>
<dbReference type="Gene3D" id="1.20.1250.20">
    <property type="entry name" value="MFS general substrate transporter like domains"/>
    <property type="match status" value="2"/>
</dbReference>
<evidence type="ECO:0000256" key="4">
    <source>
        <dbReference type="ARBA" id="ARBA00023136"/>
    </source>
</evidence>
<feature type="transmembrane region" description="Helical" evidence="5">
    <location>
        <begin position="181"/>
        <end position="201"/>
    </location>
</feature>
<dbReference type="GO" id="GO:0016020">
    <property type="term" value="C:membrane"/>
    <property type="evidence" value="ECO:0007669"/>
    <property type="project" value="UniProtKB-SubCell"/>
</dbReference>
<feature type="transmembrane region" description="Helical" evidence="5">
    <location>
        <begin position="149"/>
        <end position="169"/>
    </location>
</feature>
<dbReference type="PANTHER" id="PTHR24064">
    <property type="entry name" value="SOLUTE CARRIER FAMILY 22 MEMBER"/>
    <property type="match status" value="1"/>
</dbReference>
<dbReference type="SUPFAM" id="SSF103473">
    <property type="entry name" value="MFS general substrate transporter"/>
    <property type="match status" value="1"/>
</dbReference>
<evidence type="ECO:0000313" key="9">
    <source>
        <dbReference type="WBParaSite" id="TCNE_0000022201-mRNA-1"/>
    </source>
</evidence>
<feature type="transmembrane region" description="Helical" evidence="5">
    <location>
        <begin position="213"/>
        <end position="234"/>
    </location>
</feature>
<dbReference type="EMBL" id="UYWY01000083">
    <property type="protein sequence ID" value="VDM23851.1"/>
    <property type="molecule type" value="Genomic_DNA"/>
</dbReference>
<comment type="subcellular location">
    <subcellularLocation>
        <location evidence="1">Membrane</location>
        <topology evidence="1">Multi-pass membrane protein</topology>
    </subcellularLocation>
</comment>
<dbReference type="PROSITE" id="PS00217">
    <property type="entry name" value="SUGAR_TRANSPORT_2"/>
    <property type="match status" value="1"/>
</dbReference>
<keyword evidence="8" id="KW-1185">Reference proteome</keyword>
<reference evidence="7 8" key="2">
    <citation type="submission" date="2018-11" db="EMBL/GenBank/DDBJ databases">
        <authorList>
            <consortium name="Pathogen Informatics"/>
        </authorList>
    </citation>
    <scope>NUCLEOTIDE SEQUENCE [LARGE SCALE GENOMIC DNA]</scope>
</reference>
<evidence type="ECO:0000313" key="7">
    <source>
        <dbReference type="EMBL" id="VDM23851.1"/>
    </source>
</evidence>
<evidence type="ECO:0000256" key="1">
    <source>
        <dbReference type="ARBA" id="ARBA00004141"/>
    </source>
</evidence>